<dbReference type="InterPro" id="IPR044996">
    <property type="entry name" value="COQ10-like"/>
</dbReference>
<evidence type="ECO:0000259" key="2">
    <source>
        <dbReference type="Pfam" id="PF03364"/>
    </source>
</evidence>
<evidence type="ECO:0000313" key="3">
    <source>
        <dbReference type="EMBL" id="MBH9554073.1"/>
    </source>
</evidence>
<dbReference type="PANTHER" id="PTHR12901:SF10">
    <property type="entry name" value="COENZYME Q-BINDING PROTEIN COQ10, MITOCHONDRIAL"/>
    <property type="match status" value="1"/>
</dbReference>
<dbReference type="CDD" id="cd07813">
    <property type="entry name" value="COQ10p_like"/>
    <property type="match status" value="1"/>
</dbReference>
<protein>
    <submittedName>
        <fullName evidence="3">Type II toxin-antitoxin system RatA family toxin</fullName>
    </submittedName>
</protein>
<keyword evidence="4" id="KW-1185">Reference proteome</keyword>
<organism evidence="3 4">
    <name type="scientific">Inhella gelatinilytica</name>
    <dbReference type="NCBI Taxonomy" id="2795030"/>
    <lineage>
        <taxon>Bacteria</taxon>
        <taxon>Pseudomonadati</taxon>
        <taxon>Pseudomonadota</taxon>
        <taxon>Betaproteobacteria</taxon>
        <taxon>Burkholderiales</taxon>
        <taxon>Sphaerotilaceae</taxon>
        <taxon>Inhella</taxon>
    </lineage>
</organism>
<dbReference type="GO" id="GO:0045333">
    <property type="term" value="P:cellular respiration"/>
    <property type="evidence" value="ECO:0007669"/>
    <property type="project" value="InterPro"/>
</dbReference>
<gene>
    <name evidence="3" type="ORF">I7X43_14605</name>
</gene>
<dbReference type="EMBL" id="JAEDAL010000009">
    <property type="protein sequence ID" value="MBH9554073.1"/>
    <property type="molecule type" value="Genomic_DNA"/>
</dbReference>
<dbReference type="RefSeq" id="WP_198101690.1">
    <property type="nucleotide sequence ID" value="NZ_JAEDAL010000009.1"/>
</dbReference>
<dbReference type="PANTHER" id="PTHR12901">
    <property type="entry name" value="SPERM PROTEIN HOMOLOG"/>
    <property type="match status" value="1"/>
</dbReference>
<dbReference type="SUPFAM" id="SSF55961">
    <property type="entry name" value="Bet v1-like"/>
    <property type="match status" value="1"/>
</dbReference>
<feature type="domain" description="Coenzyme Q-binding protein COQ10 START" evidence="2">
    <location>
        <begin position="12"/>
        <end position="142"/>
    </location>
</feature>
<dbReference type="Gene3D" id="3.30.530.20">
    <property type="match status" value="1"/>
</dbReference>
<dbReference type="Pfam" id="PF03364">
    <property type="entry name" value="Polyketide_cyc"/>
    <property type="match status" value="1"/>
</dbReference>
<dbReference type="AlphaFoldDB" id="A0A931NBX9"/>
<dbReference type="Proteomes" id="UP000620139">
    <property type="component" value="Unassembled WGS sequence"/>
</dbReference>
<proteinExistence type="inferred from homology"/>
<dbReference type="GO" id="GO:0048039">
    <property type="term" value="F:ubiquinone binding"/>
    <property type="evidence" value="ECO:0007669"/>
    <property type="project" value="InterPro"/>
</dbReference>
<comment type="similarity">
    <text evidence="1">Belongs to the ribosome association toxin RatA family.</text>
</comment>
<sequence>MKPVKKSVLLWYSPREMVDLVIGVERYPEFLPWCERAEVLAQHEDGVTARLALAFAGVRSSFTTRNTHDGDRRVRVQLVDGPFTHLDGDWLFKPLSRPGALPGEVNACKIDFELRYAFSSGALEAVLSPVFDKVASTFVDRFVERAEAVYGKR</sequence>
<evidence type="ECO:0000256" key="1">
    <source>
        <dbReference type="ARBA" id="ARBA00008918"/>
    </source>
</evidence>
<reference evidence="3" key="1">
    <citation type="submission" date="2020-12" db="EMBL/GenBank/DDBJ databases">
        <title>The genome sequence of Inhella sp. 4Y17.</title>
        <authorList>
            <person name="Liu Y."/>
        </authorList>
    </citation>
    <scope>NUCLEOTIDE SEQUENCE</scope>
    <source>
        <strain evidence="3">4Y10</strain>
    </source>
</reference>
<name>A0A931NBX9_9BURK</name>
<comment type="caution">
    <text evidence="3">The sequence shown here is derived from an EMBL/GenBank/DDBJ whole genome shotgun (WGS) entry which is preliminary data.</text>
</comment>
<dbReference type="InterPro" id="IPR005031">
    <property type="entry name" value="COQ10_START"/>
</dbReference>
<accession>A0A931NBX9</accession>
<dbReference type="InterPro" id="IPR023393">
    <property type="entry name" value="START-like_dom_sf"/>
</dbReference>
<evidence type="ECO:0000313" key="4">
    <source>
        <dbReference type="Proteomes" id="UP000620139"/>
    </source>
</evidence>